<dbReference type="SUPFAM" id="SSF55961">
    <property type="entry name" value="Bet v1-like"/>
    <property type="match status" value="1"/>
</dbReference>
<dbReference type="InterPro" id="IPR013538">
    <property type="entry name" value="ASHA1/2-like_C"/>
</dbReference>
<reference evidence="3 4" key="1">
    <citation type="submission" date="2016-10" db="EMBL/GenBank/DDBJ databases">
        <authorList>
            <person name="de Groot N.N."/>
        </authorList>
    </citation>
    <scope>NUCLEOTIDE SEQUENCE [LARGE SCALE GENOMIC DNA]</scope>
    <source>
        <strain evidence="3 4">DSM 6793</strain>
    </source>
</reference>
<protein>
    <submittedName>
        <fullName evidence="3">Uncharacterized conserved protein YndB, AHSA1/START domain</fullName>
    </submittedName>
</protein>
<evidence type="ECO:0000256" key="1">
    <source>
        <dbReference type="ARBA" id="ARBA00006817"/>
    </source>
</evidence>
<dbReference type="Proteomes" id="UP000199514">
    <property type="component" value="Unassembled WGS sequence"/>
</dbReference>
<dbReference type="STRING" id="927664.SAMN05421780_10274"/>
<dbReference type="Gene3D" id="3.30.530.20">
    <property type="match status" value="1"/>
</dbReference>
<proteinExistence type="inferred from homology"/>
<evidence type="ECO:0000259" key="2">
    <source>
        <dbReference type="Pfam" id="PF08327"/>
    </source>
</evidence>
<dbReference type="EMBL" id="FOLE01000002">
    <property type="protein sequence ID" value="SFB95056.1"/>
    <property type="molecule type" value="Genomic_DNA"/>
</dbReference>
<sequence length="140" mass="15795">MQTHFPVSYEAVLKADVSKVWAALTQPELVKQYFFGTNLQSTWQVGSPVVFSGEWEGQAYQDKGTVLEYTHEKSLKYSYLSNWSNMPDLPENYLLVSYAVAPHPDGTLLTITQTNYDEARAAHSAESWAGIIAEMRKVVE</sequence>
<evidence type="ECO:0000313" key="3">
    <source>
        <dbReference type="EMBL" id="SFB95056.1"/>
    </source>
</evidence>
<accession>A0A1I1F7Y2</accession>
<dbReference type="OrthoDB" id="2355173at2"/>
<gene>
    <name evidence="3" type="ORF">SAMN05421780_10274</name>
</gene>
<organism evidence="3 4">
    <name type="scientific">Flexibacter flexilis DSM 6793</name>
    <dbReference type="NCBI Taxonomy" id="927664"/>
    <lineage>
        <taxon>Bacteria</taxon>
        <taxon>Pseudomonadati</taxon>
        <taxon>Bacteroidota</taxon>
        <taxon>Cytophagia</taxon>
        <taxon>Cytophagales</taxon>
        <taxon>Flexibacteraceae</taxon>
        <taxon>Flexibacter</taxon>
    </lineage>
</organism>
<dbReference type="Pfam" id="PF08327">
    <property type="entry name" value="AHSA1"/>
    <property type="match status" value="1"/>
</dbReference>
<evidence type="ECO:0000313" key="4">
    <source>
        <dbReference type="Proteomes" id="UP000199514"/>
    </source>
</evidence>
<dbReference type="AlphaFoldDB" id="A0A1I1F7Y2"/>
<keyword evidence="4" id="KW-1185">Reference proteome</keyword>
<dbReference type="RefSeq" id="WP_091508095.1">
    <property type="nucleotide sequence ID" value="NZ_FOLE01000002.1"/>
</dbReference>
<name>A0A1I1F7Y2_9BACT</name>
<comment type="similarity">
    <text evidence="1">Belongs to the AHA1 family.</text>
</comment>
<feature type="domain" description="Activator of Hsp90 ATPase homologue 1/2-like C-terminal" evidence="2">
    <location>
        <begin position="15"/>
        <end position="140"/>
    </location>
</feature>
<dbReference type="InterPro" id="IPR023393">
    <property type="entry name" value="START-like_dom_sf"/>
</dbReference>